<dbReference type="Gene3D" id="3.10.20.30">
    <property type="match status" value="1"/>
</dbReference>
<dbReference type="InterPro" id="IPR016155">
    <property type="entry name" value="Mopterin_synth/thiamin_S_b"/>
</dbReference>
<comment type="caution">
    <text evidence="1">The sequence shown here is derived from an EMBL/GenBank/DDBJ whole genome shotgun (WGS) entry which is preliminary data.</text>
</comment>
<sequence>MTVEATTSSVLRIEVRFFAAAKAAAGRATDVVELPHDATVGDLETALGTDNPDLARVLLRCSYLRDSMAVRDRDRALAPCSLVEVLPPFAGG</sequence>
<proteinExistence type="predicted"/>
<dbReference type="EMBL" id="BMCS01000002">
    <property type="protein sequence ID" value="GGF36378.1"/>
    <property type="molecule type" value="Genomic_DNA"/>
</dbReference>
<gene>
    <name evidence="1" type="ORF">GCM10007298_35230</name>
</gene>
<evidence type="ECO:0000313" key="1">
    <source>
        <dbReference type="EMBL" id="GGF36378.1"/>
    </source>
</evidence>
<reference evidence="2" key="1">
    <citation type="journal article" date="2019" name="Int. J. Syst. Evol. Microbiol.">
        <title>The Global Catalogue of Microorganisms (GCM) 10K type strain sequencing project: providing services to taxonomists for standard genome sequencing and annotation.</title>
        <authorList>
            <consortium name="The Broad Institute Genomics Platform"/>
            <consortium name="The Broad Institute Genome Sequencing Center for Infectious Disease"/>
            <person name="Wu L."/>
            <person name="Ma J."/>
        </authorList>
    </citation>
    <scope>NUCLEOTIDE SEQUENCE [LARGE SCALE GENOMIC DNA]</scope>
    <source>
        <strain evidence="2">CCM 7855</strain>
    </source>
</reference>
<evidence type="ECO:0000313" key="2">
    <source>
        <dbReference type="Proteomes" id="UP000632454"/>
    </source>
</evidence>
<dbReference type="InterPro" id="IPR003749">
    <property type="entry name" value="ThiS/MoaD-like"/>
</dbReference>
<organism evidence="1 2">
    <name type="scientific">Williamsia phyllosphaerae</name>
    <dbReference type="NCBI Taxonomy" id="885042"/>
    <lineage>
        <taxon>Bacteria</taxon>
        <taxon>Bacillati</taxon>
        <taxon>Actinomycetota</taxon>
        <taxon>Actinomycetes</taxon>
        <taxon>Mycobacteriales</taxon>
        <taxon>Nocardiaceae</taxon>
        <taxon>Williamsia</taxon>
    </lineage>
</organism>
<accession>A0ABQ1V4L5</accession>
<protein>
    <submittedName>
        <fullName evidence="1">Molybdopterin synthase sulfur carrier subunit</fullName>
    </submittedName>
</protein>
<name>A0ABQ1V4L5_9NOCA</name>
<keyword evidence="2" id="KW-1185">Reference proteome</keyword>
<dbReference type="Pfam" id="PF02597">
    <property type="entry name" value="ThiS"/>
    <property type="match status" value="1"/>
</dbReference>
<dbReference type="Proteomes" id="UP000632454">
    <property type="component" value="Unassembled WGS sequence"/>
</dbReference>
<dbReference type="InterPro" id="IPR012675">
    <property type="entry name" value="Beta-grasp_dom_sf"/>
</dbReference>
<dbReference type="SUPFAM" id="SSF54285">
    <property type="entry name" value="MoaD/ThiS"/>
    <property type="match status" value="1"/>
</dbReference>